<dbReference type="RefSeq" id="WP_275411829.1">
    <property type="nucleotide sequence ID" value="NZ_BAAATV010000027.1"/>
</dbReference>
<keyword evidence="2" id="KW-1185">Reference proteome</keyword>
<evidence type="ECO:0000313" key="1">
    <source>
        <dbReference type="EMBL" id="GIE25766.1"/>
    </source>
</evidence>
<comment type="caution">
    <text evidence="1">The sequence shown here is derived from an EMBL/GenBank/DDBJ whole genome shotgun (WGS) entry which is preliminary data.</text>
</comment>
<reference evidence="1 2" key="1">
    <citation type="submission" date="2021-01" db="EMBL/GenBank/DDBJ databases">
        <title>Whole genome shotgun sequence of Actinoplanes humidus NBRC 14915.</title>
        <authorList>
            <person name="Komaki H."/>
            <person name="Tamura T."/>
        </authorList>
    </citation>
    <scope>NUCLEOTIDE SEQUENCE [LARGE SCALE GENOMIC DNA]</scope>
    <source>
        <strain evidence="1 2">NBRC 14915</strain>
    </source>
</reference>
<proteinExistence type="predicted"/>
<accession>A0ABQ4A4J2</accession>
<dbReference type="Proteomes" id="UP000603200">
    <property type="component" value="Unassembled WGS sequence"/>
</dbReference>
<protein>
    <submittedName>
        <fullName evidence="1">Uncharacterized protein</fullName>
    </submittedName>
</protein>
<name>A0ABQ4A4J2_9ACTN</name>
<sequence>MNAHLTRSIAFEGSPTGAAAAMHVVGVPSLTHPTLTHWATTVA</sequence>
<dbReference type="EMBL" id="BOMN01000126">
    <property type="protein sequence ID" value="GIE25766.1"/>
    <property type="molecule type" value="Genomic_DNA"/>
</dbReference>
<organism evidence="1 2">
    <name type="scientific">Winogradskya humida</name>
    <dbReference type="NCBI Taxonomy" id="113566"/>
    <lineage>
        <taxon>Bacteria</taxon>
        <taxon>Bacillati</taxon>
        <taxon>Actinomycetota</taxon>
        <taxon>Actinomycetes</taxon>
        <taxon>Micromonosporales</taxon>
        <taxon>Micromonosporaceae</taxon>
        <taxon>Winogradskya</taxon>
    </lineage>
</organism>
<gene>
    <name evidence="1" type="ORF">Ahu01nite_088680</name>
</gene>
<evidence type="ECO:0000313" key="2">
    <source>
        <dbReference type="Proteomes" id="UP000603200"/>
    </source>
</evidence>